<dbReference type="EMBL" id="RCMG01000538">
    <property type="protein sequence ID" value="KAG2852502.1"/>
    <property type="molecule type" value="Genomic_DNA"/>
</dbReference>
<dbReference type="EMBL" id="RCMV01000574">
    <property type="protein sequence ID" value="KAG3215214.1"/>
    <property type="molecule type" value="Genomic_DNA"/>
</dbReference>
<proteinExistence type="predicted"/>
<sequence>MRTRAAQKRRLATDEAGVSEGDASDDNSLDDE</sequence>
<dbReference type="AlphaFoldDB" id="A0A8T1BMX6"/>
<feature type="compositionally biased region" description="Basic residues" evidence="1">
    <location>
        <begin position="1"/>
        <end position="10"/>
    </location>
</feature>
<dbReference type="Proteomes" id="UP000697107">
    <property type="component" value="Unassembled WGS sequence"/>
</dbReference>
<dbReference type="EMBL" id="RCML01000093">
    <property type="protein sequence ID" value="KAG2991988.1"/>
    <property type="molecule type" value="Genomic_DNA"/>
</dbReference>
<dbReference type="EMBL" id="RCMI01000527">
    <property type="protein sequence ID" value="KAG2906875.1"/>
    <property type="molecule type" value="Genomic_DNA"/>
</dbReference>
<evidence type="ECO:0000313" key="3">
    <source>
        <dbReference type="EMBL" id="KAG2906875.1"/>
    </source>
</evidence>
<reference evidence="3" key="1">
    <citation type="submission" date="2018-10" db="EMBL/GenBank/DDBJ databases">
        <title>Effector identification in a new, highly contiguous assembly of the strawberry crown rot pathogen Phytophthora cactorum.</title>
        <authorList>
            <person name="Armitage A.D."/>
            <person name="Nellist C.F."/>
            <person name="Bates H."/>
            <person name="Vickerstaff R.J."/>
            <person name="Harrison R.J."/>
        </authorList>
    </citation>
    <scope>NUCLEOTIDE SEQUENCE</scope>
    <source>
        <strain evidence="2">15-7</strain>
        <strain evidence="3">4032</strain>
        <strain evidence="4">4040</strain>
        <strain evidence="5">P415</strain>
        <strain evidence="6">P421</strain>
    </source>
</reference>
<feature type="region of interest" description="Disordered" evidence="1">
    <location>
        <begin position="1"/>
        <end position="32"/>
    </location>
</feature>
<dbReference type="Proteomes" id="UP000774804">
    <property type="component" value="Unassembled WGS sequence"/>
</dbReference>
<dbReference type="Proteomes" id="UP000736787">
    <property type="component" value="Unassembled WGS sequence"/>
</dbReference>
<evidence type="ECO:0000313" key="5">
    <source>
        <dbReference type="EMBL" id="KAG2991988.1"/>
    </source>
</evidence>
<dbReference type="Proteomes" id="UP000735874">
    <property type="component" value="Unassembled WGS sequence"/>
</dbReference>
<gene>
    <name evidence="2" type="ORF">PC113_g14971</name>
    <name evidence="3" type="ORF">PC115_g14125</name>
    <name evidence="4" type="ORF">PC117_g15525</name>
    <name evidence="5" type="ORF">PC118_g4820</name>
    <name evidence="6" type="ORF">PC129_g13898</name>
</gene>
<evidence type="ECO:0000313" key="7">
    <source>
        <dbReference type="Proteomes" id="UP000774804"/>
    </source>
</evidence>
<dbReference type="Proteomes" id="UP000760860">
    <property type="component" value="Unassembled WGS sequence"/>
</dbReference>
<organism evidence="3 7">
    <name type="scientific">Phytophthora cactorum</name>
    <dbReference type="NCBI Taxonomy" id="29920"/>
    <lineage>
        <taxon>Eukaryota</taxon>
        <taxon>Sar</taxon>
        <taxon>Stramenopiles</taxon>
        <taxon>Oomycota</taxon>
        <taxon>Peronosporomycetes</taxon>
        <taxon>Peronosporales</taxon>
        <taxon>Peronosporaceae</taxon>
        <taxon>Phytophthora</taxon>
    </lineage>
</organism>
<accession>A0A8T1BMX6</accession>
<evidence type="ECO:0000313" key="2">
    <source>
        <dbReference type="EMBL" id="KAG2852502.1"/>
    </source>
</evidence>
<evidence type="ECO:0000313" key="6">
    <source>
        <dbReference type="EMBL" id="KAG3215214.1"/>
    </source>
</evidence>
<dbReference type="EMBL" id="RCMK01000521">
    <property type="protein sequence ID" value="KAG2924041.1"/>
    <property type="molecule type" value="Genomic_DNA"/>
</dbReference>
<comment type="caution">
    <text evidence="3">The sequence shown here is derived from an EMBL/GenBank/DDBJ whole genome shotgun (WGS) entry which is preliminary data.</text>
</comment>
<evidence type="ECO:0000313" key="4">
    <source>
        <dbReference type="EMBL" id="KAG2924041.1"/>
    </source>
</evidence>
<protein>
    <submittedName>
        <fullName evidence="3">Uncharacterized protein</fullName>
    </submittedName>
</protein>
<evidence type="ECO:0000256" key="1">
    <source>
        <dbReference type="SAM" id="MobiDB-lite"/>
    </source>
</evidence>
<feature type="compositionally biased region" description="Acidic residues" evidence="1">
    <location>
        <begin position="22"/>
        <end position="32"/>
    </location>
</feature>
<name>A0A8T1BMX6_9STRA</name>